<evidence type="ECO:0000313" key="2">
    <source>
        <dbReference type="Proteomes" id="UP001205560"/>
    </source>
</evidence>
<dbReference type="EMBL" id="JANUGX010000008">
    <property type="protein sequence ID" value="MCS0589386.1"/>
    <property type="molecule type" value="Genomic_DNA"/>
</dbReference>
<proteinExistence type="predicted"/>
<accession>A0ABT2A5B1</accession>
<name>A0ABT2A5B1_9BURK</name>
<dbReference type="RefSeq" id="WP_258845150.1">
    <property type="nucleotide sequence ID" value="NZ_JANUGX010000008.1"/>
</dbReference>
<keyword evidence="2" id="KW-1185">Reference proteome</keyword>
<sequence length="95" mass="10423">MADETRYEGIGKLIYGVQRLGGVEHLLGLEHDARVAPELAAAARELAERHRQLMKPIEEKRALDDPEVDMILRGVPELYTTLVEGLGGGHIGPRG</sequence>
<gene>
    <name evidence="1" type="ORF">NX782_09220</name>
</gene>
<comment type="caution">
    <text evidence="1">The sequence shown here is derived from an EMBL/GenBank/DDBJ whole genome shotgun (WGS) entry which is preliminary data.</text>
</comment>
<reference evidence="1 2" key="1">
    <citation type="submission" date="2022-08" db="EMBL/GenBank/DDBJ databases">
        <title>Reclassification of Massilia species as members of the genera Telluria, Duganella, Pseudoduganella, Mokoshia gen. nov. and Zemynaea gen. nov. using orthogonal and non-orthogonal genome-based approaches.</title>
        <authorList>
            <person name="Bowman J.P."/>
        </authorList>
    </citation>
    <scope>NUCLEOTIDE SEQUENCE [LARGE SCALE GENOMIC DNA]</scope>
    <source>
        <strain evidence="1 2">LMG 28164</strain>
    </source>
</reference>
<protein>
    <submittedName>
        <fullName evidence="1">Uncharacterized protein</fullName>
    </submittedName>
</protein>
<dbReference type="Proteomes" id="UP001205560">
    <property type="component" value="Unassembled WGS sequence"/>
</dbReference>
<organism evidence="1 2">
    <name type="scientific">Massilia norwichensis</name>
    <dbReference type="NCBI Taxonomy" id="1442366"/>
    <lineage>
        <taxon>Bacteria</taxon>
        <taxon>Pseudomonadati</taxon>
        <taxon>Pseudomonadota</taxon>
        <taxon>Betaproteobacteria</taxon>
        <taxon>Burkholderiales</taxon>
        <taxon>Oxalobacteraceae</taxon>
        <taxon>Telluria group</taxon>
        <taxon>Massilia</taxon>
    </lineage>
</organism>
<evidence type="ECO:0000313" key="1">
    <source>
        <dbReference type="EMBL" id="MCS0589386.1"/>
    </source>
</evidence>